<accession>A0A4S4BIA2</accession>
<dbReference type="InterPro" id="IPR009288">
    <property type="entry name" value="AIG2-like_dom"/>
</dbReference>
<dbReference type="InterPro" id="IPR036568">
    <property type="entry name" value="GGCT-like_sf"/>
</dbReference>
<dbReference type="RefSeq" id="WP_136373200.1">
    <property type="nucleotide sequence ID" value="NZ_SSOB01000051.1"/>
</dbReference>
<dbReference type="AlphaFoldDB" id="A0A4S4BIA2"/>
<dbReference type="GO" id="GO:0016740">
    <property type="term" value="F:transferase activity"/>
    <property type="evidence" value="ECO:0007669"/>
    <property type="project" value="UniProtKB-KW"/>
</dbReference>
<dbReference type="CDD" id="cd06661">
    <property type="entry name" value="GGCT_like"/>
    <property type="match status" value="2"/>
</dbReference>
<keyword evidence="2" id="KW-0808">Transferase</keyword>
<dbReference type="OrthoDB" id="8538589at2"/>
<evidence type="ECO:0000313" key="3">
    <source>
        <dbReference type="Proteomes" id="UP000310636"/>
    </source>
</evidence>
<proteinExistence type="predicted"/>
<dbReference type="Pfam" id="PF06094">
    <property type="entry name" value="GGACT"/>
    <property type="match status" value="1"/>
</dbReference>
<reference evidence="2 3" key="1">
    <citation type="submission" date="2019-04" db="EMBL/GenBank/DDBJ databases">
        <title>Cohnella sp. nov. isolated from preserved vegetables.</title>
        <authorList>
            <person name="Lin S.-Y."/>
            <person name="Hung M.-H."/>
            <person name="Young C.-C."/>
        </authorList>
    </citation>
    <scope>NUCLEOTIDE SEQUENCE [LARGE SCALE GENOMIC DNA]</scope>
    <source>
        <strain evidence="2 3">CC-MHH1044</strain>
    </source>
</reference>
<dbReference type="Proteomes" id="UP000310636">
    <property type="component" value="Unassembled WGS sequence"/>
</dbReference>
<dbReference type="Pfam" id="PF13772">
    <property type="entry name" value="AIG2_2"/>
    <property type="match status" value="1"/>
</dbReference>
<feature type="domain" description="Gamma-glutamylcyclotransferase AIG2-like" evidence="1">
    <location>
        <begin position="29"/>
        <end position="152"/>
    </location>
</feature>
<keyword evidence="3" id="KW-1185">Reference proteome</keyword>
<gene>
    <name evidence="2" type="ORF">E6C55_28330</name>
</gene>
<dbReference type="Gene3D" id="3.10.490.10">
    <property type="entry name" value="Gamma-glutamyl cyclotransferase-like"/>
    <property type="match status" value="2"/>
</dbReference>
<sequence length="326" mass="36470">MTDSVTDNVMDSVKDNVKDKAMDKRSALVFVYGNARRSEGNRKLLKGAERVAEQCWTAGKLHDTGEGYPVLCPGGGGFVYGELFRVPMETLRLLDAWEGIRDGACETGPRSQRSLRALQPVFTDRGEELAYVYLYPGAKRGELPSIEHGDWAFCRRERERETLLYFAYASCMDDERFRRAKVDHLFRDCLGRGVLRGYDLRFSRRAKDGGRADLAELGGGGWAEGKVYRIGTEALEYLKKREGVHAGHYRPAFVEIGVGPGGRMKRQALTFLVVRKSDVESPPPPGYLLEIRRGGSTVWTAEYALSFERKLLALQTEAAAATDTLK</sequence>
<dbReference type="EMBL" id="SSOB01000051">
    <property type="protein sequence ID" value="THF73694.1"/>
    <property type="molecule type" value="Genomic_DNA"/>
</dbReference>
<dbReference type="SUPFAM" id="SSF110857">
    <property type="entry name" value="Gamma-glutamyl cyclotransferase-like"/>
    <property type="match status" value="2"/>
</dbReference>
<dbReference type="InterPro" id="IPR013024">
    <property type="entry name" value="GGCT-like"/>
</dbReference>
<comment type="caution">
    <text evidence="2">The sequence shown here is derived from an EMBL/GenBank/DDBJ whole genome shotgun (WGS) entry which is preliminary data.</text>
</comment>
<protein>
    <submittedName>
        <fullName evidence="2">Gamma-glutamylcyclotransferase</fullName>
    </submittedName>
</protein>
<name>A0A4S4BIA2_9BACL</name>
<organism evidence="2 3">
    <name type="scientific">Cohnella fermenti</name>
    <dbReference type="NCBI Taxonomy" id="2565925"/>
    <lineage>
        <taxon>Bacteria</taxon>
        <taxon>Bacillati</taxon>
        <taxon>Bacillota</taxon>
        <taxon>Bacilli</taxon>
        <taxon>Bacillales</taxon>
        <taxon>Paenibacillaceae</taxon>
        <taxon>Cohnella</taxon>
    </lineage>
</organism>
<evidence type="ECO:0000313" key="2">
    <source>
        <dbReference type="EMBL" id="THF73694.1"/>
    </source>
</evidence>
<evidence type="ECO:0000259" key="1">
    <source>
        <dbReference type="Pfam" id="PF06094"/>
    </source>
</evidence>